<organism evidence="1 2">
    <name type="scientific">Marinospirillum insulare</name>
    <dbReference type="NCBI Taxonomy" id="217169"/>
    <lineage>
        <taxon>Bacteria</taxon>
        <taxon>Pseudomonadati</taxon>
        <taxon>Pseudomonadota</taxon>
        <taxon>Gammaproteobacteria</taxon>
        <taxon>Oceanospirillales</taxon>
        <taxon>Oceanospirillaceae</taxon>
        <taxon>Marinospirillum</taxon>
    </lineage>
</organism>
<evidence type="ECO:0000313" key="1">
    <source>
        <dbReference type="EMBL" id="GLR64685.1"/>
    </source>
</evidence>
<gene>
    <name evidence="1" type="ORF">GCM10007878_21230</name>
</gene>
<name>A0ABQ6A3L6_9GAMM</name>
<dbReference type="EMBL" id="BSOR01000037">
    <property type="protein sequence ID" value="GLR64685.1"/>
    <property type="molecule type" value="Genomic_DNA"/>
</dbReference>
<dbReference type="RefSeq" id="WP_027851153.1">
    <property type="nucleotide sequence ID" value="NZ_BSOR01000037.1"/>
</dbReference>
<proteinExistence type="predicted"/>
<protein>
    <submittedName>
        <fullName evidence="1">Uncharacterized protein</fullName>
    </submittedName>
</protein>
<reference evidence="2" key="1">
    <citation type="journal article" date="2019" name="Int. J. Syst. Evol. Microbiol.">
        <title>The Global Catalogue of Microorganisms (GCM) 10K type strain sequencing project: providing services to taxonomists for standard genome sequencing and annotation.</title>
        <authorList>
            <consortium name="The Broad Institute Genomics Platform"/>
            <consortium name="The Broad Institute Genome Sequencing Center for Infectious Disease"/>
            <person name="Wu L."/>
            <person name="Ma J."/>
        </authorList>
    </citation>
    <scope>NUCLEOTIDE SEQUENCE [LARGE SCALE GENOMIC DNA]</scope>
    <source>
        <strain evidence="2">NBRC 100033</strain>
    </source>
</reference>
<keyword evidence="2" id="KW-1185">Reference proteome</keyword>
<sequence>MQFSIKWHTSQPQLPTEELATFAELSLLANNTSLFRHEDLLEKRFIQEGINVSSYPLALWFAVNWWRLRWEAALPANTTAMQKLDWEMSHSLGAVGQGYYWPDITFTSDTQSIYLQHQLHQDNLGGIRYLEAYSGKITAHQFEEAVFKLIEQTLEQLNSKGINKTDLHQAWADLKEDLAQTSNFRYRQLEAQLGFDQNESEPNYLSQLLEAENQLGHLAVNEIAQAEKNKTLEVLEEVKNQLTQSKSLINFENTKINSTSSDQNLQPWEAGQKAAQQLRNAWGIASDYLSNEQLAERLSASKKLWQELSTNEVSIAAAQTDANKTAKLMLGKSRPLAQRFMLARIIGDYLYTTNTQAKTASAETLVCTIGKTYRQKYQRAFAQELLCPYTALIERLDTLEPDDEAISEAAEHFLVSPLVVNTVLVNKGHLPNTLLDANQ</sequence>
<evidence type="ECO:0000313" key="2">
    <source>
        <dbReference type="Proteomes" id="UP001156682"/>
    </source>
</evidence>
<dbReference type="Proteomes" id="UP001156682">
    <property type="component" value="Unassembled WGS sequence"/>
</dbReference>
<comment type="caution">
    <text evidence="1">The sequence shown here is derived from an EMBL/GenBank/DDBJ whole genome shotgun (WGS) entry which is preliminary data.</text>
</comment>
<accession>A0ABQ6A3L6</accession>